<accession>A0A202BDC9</accession>
<organism evidence="2 3">
    <name type="scientific">Chromobacterium violaceum</name>
    <dbReference type="NCBI Taxonomy" id="536"/>
    <lineage>
        <taxon>Bacteria</taxon>
        <taxon>Pseudomonadati</taxon>
        <taxon>Pseudomonadota</taxon>
        <taxon>Betaproteobacteria</taxon>
        <taxon>Neisseriales</taxon>
        <taxon>Chromobacteriaceae</taxon>
        <taxon>Chromobacterium</taxon>
    </lineage>
</organism>
<dbReference type="Pfam" id="PF01042">
    <property type="entry name" value="Ribonuc_L-PSP"/>
    <property type="match status" value="3"/>
</dbReference>
<keyword evidence="3" id="KW-1185">Reference proteome</keyword>
<protein>
    <submittedName>
        <fullName evidence="2">Reactive intermediate/imine deaminase</fullName>
    </submittedName>
</protein>
<sequence>MTSFNAVLARNSENAPSGMGRYSQTVAFSHYNNLSAQLPVDPATGRLVAGGVKEQAERCFQNIQAIVKSIGHELSDVVRITIFLQNIADMHVVNEVYATFFTDYMPTLTTVAVAALPMGALLQVEALLSNGEGTIPNAPQAGDLVKIASNTMNAPTSHLSTQSVAFSHYNNLSAQLPIDPKSGKLVAGGAREQAAQCLQNIKAILESIAVPFDDIVKINVFLKNLSDIDSVDAAYRAFFPDSAIARAVAYVPARTVVEVAALPMDALVQIEAVVSHGDGTPPQAVEDRHGIVIWANNTDRAPRCALATQTVAFSHYNHLSAQLPLHPETQAVVPGGVKAQAEQCLKNIKAIVESIGHTLDDVVKVNIFVKNIEDMGAVDEVYLAFFPGGIPARRTVGVSALPHGAMIQIDAVVANAEGTPPKA</sequence>
<dbReference type="SMR" id="A0A202BDC9"/>
<dbReference type="InterPro" id="IPR006056">
    <property type="entry name" value="RidA"/>
</dbReference>
<dbReference type="PANTHER" id="PTHR11803:SF39">
    <property type="entry name" value="2-IMINOBUTANOATE_2-IMINOPROPANOATE DEAMINASE"/>
    <property type="match status" value="1"/>
</dbReference>
<dbReference type="PANTHER" id="PTHR11803">
    <property type="entry name" value="2-IMINOBUTANOATE/2-IMINOPROPANOATE DEAMINASE RIDA"/>
    <property type="match status" value="1"/>
</dbReference>
<dbReference type="InterPro" id="IPR035959">
    <property type="entry name" value="RutC-like_sf"/>
</dbReference>
<evidence type="ECO:0000313" key="2">
    <source>
        <dbReference type="EMBL" id="OVE49488.1"/>
    </source>
</evidence>
<evidence type="ECO:0000256" key="1">
    <source>
        <dbReference type="ARBA" id="ARBA00010552"/>
    </source>
</evidence>
<dbReference type="Gene3D" id="3.30.1330.40">
    <property type="entry name" value="RutC-like"/>
    <property type="match status" value="3"/>
</dbReference>
<dbReference type="SUPFAM" id="SSF55298">
    <property type="entry name" value="YjgF-like"/>
    <property type="match status" value="3"/>
</dbReference>
<dbReference type="NCBIfam" id="TIGR00004">
    <property type="entry name" value="Rid family detoxifying hydrolase"/>
    <property type="match status" value="1"/>
</dbReference>
<dbReference type="EMBL" id="NHOO01000004">
    <property type="protein sequence ID" value="OVE49488.1"/>
    <property type="molecule type" value="Genomic_DNA"/>
</dbReference>
<dbReference type="AlphaFoldDB" id="A0A202BDC9"/>
<name>A0A202BDC9_CHRVL</name>
<reference evidence="2 3" key="1">
    <citation type="submission" date="2017-05" db="EMBL/GenBank/DDBJ databases">
        <title>Chromobacterium violaceum GHPS1 isolated from Hydrocarbon polluted soil in French Guiana display an awesome secondary metabolite arsenal and a battery of drug and heavy-metal-resistance and detoxification of xenobiotics proteins.</title>
        <authorList>
            <person name="Belbahri L."/>
        </authorList>
    </citation>
    <scope>NUCLEOTIDE SEQUENCE [LARGE SCALE GENOMIC DNA]</scope>
    <source>
        <strain evidence="2 3">GHPS1</strain>
    </source>
</reference>
<gene>
    <name evidence="2" type="ORF">CBW21_06300</name>
</gene>
<dbReference type="Proteomes" id="UP000196342">
    <property type="component" value="Unassembled WGS sequence"/>
</dbReference>
<evidence type="ECO:0000313" key="3">
    <source>
        <dbReference type="Proteomes" id="UP000196342"/>
    </source>
</evidence>
<dbReference type="RefSeq" id="WP_011134737.1">
    <property type="nucleotide sequence ID" value="NZ_JABXOB010000006.1"/>
</dbReference>
<dbReference type="CDD" id="cd00448">
    <property type="entry name" value="YjgF_YER057c_UK114_family"/>
    <property type="match status" value="3"/>
</dbReference>
<dbReference type="GO" id="GO:0019239">
    <property type="term" value="F:deaminase activity"/>
    <property type="evidence" value="ECO:0007669"/>
    <property type="project" value="TreeGrafter"/>
</dbReference>
<comment type="similarity">
    <text evidence="1">Belongs to the RutC family.</text>
</comment>
<dbReference type="GO" id="GO:0005829">
    <property type="term" value="C:cytosol"/>
    <property type="evidence" value="ECO:0007669"/>
    <property type="project" value="TreeGrafter"/>
</dbReference>
<dbReference type="InterPro" id="IPR006175">
    <property type="entry name" value="YjgF/YER057c/UK114"/>
</dbReference>
<proteinExistence type="inferred from homology"/>
<comment type="caution">
    <text evidence="2">The sequence shown here is derived from an EMBL/GenBank/DDBJ whole genome shotgun (WGS) entry which is preliminary data.</text>
</comment>
<dbReference type="OMA" id="PMNALVQ"/>